<dbReference type="PANTHER" id="PTHR43776:SF7">
    <property type="entry name" value="D,D-DIPEPTIDE TRANSPORT ATP-BINDING PROTEIN DDPF-RELATED"/>
    <property type="match status" value="1"/>
</dbReference>
<feature type="domain" description="ABC transporter" evidence="6">
    <location>
        <begin position="20"/>
        <end position="278"/>
    </location>
</feature>
<evidence type="ECO:0000256" key="5">
    <source>
        <dbReference type="ARBA" id="ARBA00022840"/>
    </source>
</evidence>
<dbReference type="GO" id="GO:0055085">
    <property type="term" value="P:transmembrane transport"/>
    <property type="evidence" value="ECO:0007669"/>
    <property type="project" value="UniProtKB-ARBA"/>
</dbReference>
<accession>A0A5C0B2Q5</accession>
<reference evidence="7 8" key="1">
    <citation type="submission" date="2019-08" db="EMBL/GenBank/DDBJ databases">
        <title>Amphibian skin-associated Pigmentiphaga: genome sequence and occurrence across geography and hosts.</title>
        <authorList>
            <person name="Bletz M.C."/>
            <person name="Bunk B."/>
            <person name="Sproeer C."/>
            <person name="Biwer P."/>
            <person name="Reiter S."/>
            <person name="Rabemananjara F.C.E."/>
            <person name="Schulz S."/>
            <person name="Overmann J."/>
            <person name="Vences M."/>
        </authorList>
    </citation>
    <scope>NUCLEOTIDE SEQUENCE [LARGE SCALE GENOMIC DNA]</scope>
    <source>
        <strain evidence="7 8">Mada1488</strain>
    </source>
</reference>
<proteinExistence type="inferred from homology"/>
<comment type="similarity">
    <text evidence="1">Belongs to the ABC transporter superfamily.</text>
</comment>
<dbReference type="GO" id="GO:0015833">
    <property type="term" value="P:peptide transport"/>
    <property type="evidence" value="ECO:0007669"/>
    <property type="project" value="InterPro"/>
</dbReference>
<keyword evidence="3" id="KW-0472">Membrane</keyword>
<keyword evidence="4" id="KW-0547">Nucleotide-binding</keyword>
<gene>
    <name evidence="7" type="ORF">FXN63_05730</name>
</gene>
<keyword evidence="2" id="KW-0813">Transport</keyword>
<dbReference type="PROSITE" id="PS50893">
    <property type="entry name" value="ABC_TRANSPORTER_2"/>
    <property type="match status" value="1"/>
</dbReference>
<dbReference type="InterPro" id="IPR050319">
    <property type="entry name" value="ABC_transp_ATP-bind"/>
</dbReference>
<dbReference type="InterPro" id="IPR003439">
    <property type="entry name" value="ABC_transporter-like_ATP-bd"/>
</dbReference>
<dbReference type="Gene3D" id="3.40.50.300">
    <property type="entry name" value="P-loop containing nucleotide triphosphate hydrolases"/>
    <property type="match status" value="1"/>
</dbReference>
<sequence>MGRAGDSSNGVPSDSTRSFVRIDQIDRQFAPSISIGDRIAAKLGSKLEKRSVHAVNRVSLDIARGQAVGLVGESGCGKSTLGRIVAGILPPSSGTVSIDGEPVMSAQRTPVKTTRRVQLVFQDPFASLDPRMKVRDIIAEGPIAHGLTTKADAETYVRRWLGLVGLDPDLGSRYPHQFSGGQRQRVAIARALAMQPDMLVCDEPVASLDVSIQAQIINLLLKLRRELDLTLLFISHDLSVVHHLCERVAVMYLGRIVEEGPTEQVYAAPAHPYTRALLDSVPKLVIADDVSVTFKPIQGELPSPMNPPPGCHFHGRCPHAVERCRAEVPPLRQIGNARLAACHFAEAVLAETQAAAVT</sequence>
<dbReference type="CDD" id="cd03257">
    <property type="entry name" value="ABC_NikE_OppD_transporters"/>
    <property type="match status" value="1"/>
</dbReference>
<evidence type="ECO:0000313" key="8">
    <source>
        <dbReference type="Proteomes" id="UP000325161"/>
    </source>
</evidence>
<dbReference type="Pfam" id="PF08352">
    <property type="entry name" value="oligo_HPY"/>
    <property type="match status" value="1"/>
</dbReference>
<evidence type="ECO:0000256" key="1">
    <source>
        <dbReference type="ARBA" id="ARBA00005417"/>
    </source>
</evidence>
<dbReference type="NCBIfam" id="TIGR01727">
    <property type="entry name" value="oligo_HPY"/>
    <property type="match status" value="1"/>
</dbReference>
<dbReference type="KEGG" id="pacr:FXN63_05730"/>
<dbReference type="GO" id="GO:0005524">
    <property type="term" value="F:ATP binding"/>
    <property type="evidence" value="ECO:0007669"/>
    <property type="project" value="UniProtKB-KW"/>
</dbReference>
<keyword evidence="3" id="KW-1003">Cell membrane</keyword>
<dbReference type="InterPro" id="IPR017871">
    <property type="entry name" value="ABC_transporter-like_CS"/>
</dbReference>
<evidence type="ECO:0000256" key="3">
    <source>
        <dbReference type="ARBA" id="ARBA00022475"/>
    </source>
</evidence>
<evidence type="ECO:0000313" key="7">
    <source>
        <dbReference type="EMBL" id="QEI09139.1"/>
    </source>
</evidence>
<dbReference type="InterPro" id="IPR013563">
    <property type="entry name" value="Oligopep_ABC_C"/>
</dbReference>
<dbReference type="SUPFAM" id="SSF52540">
    <property type="entry name" value="P-loop containing nucleoside triphosphate hydrolases"/>
    <property type="match status" value="1"/>
</dbReference>
<dbReference type="EMBL" id="CP043046">
    <property type="protein sequence ID" value="QEI09139.1"/>
    <property type="molecule type" value="Genomic_DNA"/>
</dbReference>
<dbReference type="InterPro" id="IPR027417">
    <property type="entry name" value="P-loop_NTPase"/>
</dbReference>
<dbReference type="SMART" id="SM00382">
    <property type="entry name" value="AAA"/>
    <property type="match status" value="1"/>
</dbReference>
<evidence type="ECO:0000256" key="4">
    <source>
        <dbReference type="ARBA" id="ARBA00022741"/>
    </source>
</evidence>
<organism evidence="7 8">
    <name type="scientific">Pigmentiphaga aceris</name>
    <dbReference type="NCBI Taxonomy" id="1940612"/>
    <lineage>
        <taxon>Bacteria</taxon>
        <taxon>Pseudomonadati</taxon>
        <taxon>Pseudomonadota</taxon>
        <taxon>Betaproteobacteria</taxon>
        <taxon>Burkholderiales</taxon>
        <taxon>Alcaligenaceae</taxon>
        <taxon>Pigmentiphaga</taxon>
    </lineage>
</organism>
<dbReference type="Pfam" id="PF00005">
    <property type="entry name" value="ABC_tran"/>
    <property type="match status" value="1"/>
</dbReference>
<protein>
    <submittedName>
        <fullName evidence="7">ATP-binding cassette domain-containing protein</fullName>
    </submittedName>
</protein>
<dbReference type="PANTHER" id="PTHR43776">
    <property type="entry name" value="TRANSPORT ATP-BINDING PROTEIN"/>
    <property type="match status" value="1"/>
</dbReference>
<dbReference type="Proteomes" id="UP000325161">
    <property type="component" value="Chromosome"/>
</dbReference>
<keyword evidence="5 7" id="KW-0067">ATP-binding</keyword>
<keyword evidence="8" id="KW-1185">Reference proteome</keyword>
<dbReference type="OrthoDB" id="7328866at2"/>
<dbReference type="PROSITE" id="PS00211">
    <property type="entry name" value="ABC_TRANSPORTER_1"/>
    <property type="match status" value="1"/>
</dbReference>
<dbReference type="FunFam" id="3.40.50.300:FF:000016">
    <property type="entry name" value="Oligopeptide ABC transporter ATP-binding component"/>
    <property type="match status" value="1"/>
</dbReference>
<name>A0A5C0B2Q5_9BURK</name>
<dbReference type="InterPro" id="IPR003593">
    <property type="entry name" value="AAA+_ATPase"/>
</dbReference>
<dbReference type="GO" id="GO:0016887">
    <property type="term" value="F:ATP hydrolysis activity"/>
    <property type="evidence" value="ECO:0007669"/>
    <property type="project" value="InterPro"/>
</dbReference>
<dbReference type="AlphaFoldDB" id="A0A5C0B2Q5"/>
<evidence type="ECO:0000256" key="2">
    <source>
        <dbReference type="ARBA" id="ARBA00022448"/>
    </source>
</evidence>
<evidence type="ECO:0000259" key="6">
    <source>
        <dbReference type="PROSITE" id="PS50893"/>
    </source>
</evidence>